<evidence type="ECO:0000256" key="3">
    <source>
        <dbReference type="PROSITE-ProRule" id="PRU00023"/>
    </source>
</evidence>
<dbReference type="SUPFAM" id="SSF48403">
    <property type="entry name" value="Ankyrin repeat"/>
    <property type="match status" value="1"/>
</dbReference>
<dbReference type="Gene3D" id="1.25.40.20">
    <property type="entry name" value="Ankyrin repeat-containing domain"/>
    <property type="match status" value="2"/>
</dbReference>
<evidence type="ECO:0000256" key="2">
    <source>
        <dbReference type="ARBA" id="ARBA00023043"/>
    </source>
</evidence>
<dbReference type="AlphaFoldDB" id="A0A2T7A6P6"/>
<proteinExistence type="predicted"/>
<dbReference type="EMBL" id="NESQ01000013">
    <property type="protein sequence ID" value="PUU83388.1"/>
    <property type="molecule type" value="Genomic_DNA"/>
</dbReference>
<dbReference type="InterPro" id="IPR050889">
    <property type="entry name" value="Dendritic_Spine_Reg/Scaffold"/>
</dbReference>
<feature type="repeat" description="ANK" evidence="3">
    <location>
        <begin position="42"/>
        <end position="66"/>
    </location>
</feature>
<dbReference type="PANTHER" id="PTHR24166">
    <property type="entry name" value="ROLLING PEBBLES, ISOFORM B"/>
    <property type="match status" value="1"/>
</dbReference>
<dbReference type="PROSITE" id="PS50297">
    <property type="entry name" value="ANK_REP_REGION"/>
    <property type="match status" value="2"/>
</dbReference>
<evidence type="ECO:0000256" key="1">
    <source>
        <dbReference type="ARBA" id="ARBA00022737"/>
    </source>
</evidence>
<name>A0A2T7A6P6_TUBBO</name>
<feature type="region of interest" description="Disordered" evidence="4">
    <location>
        <begin position="98"/>
        <end position="132"/>
    </location>
</feature>
<keyword evidence="1" id="KW-0677">Repeat</keyword>
<feature type="region of interest" description="Disordered" evidence="4">
    <location>
        <begin position="144"/>
        <end position="212"/>
    </location>
</feature>
<comment type="caution">
    <text evidence="5">The sequence shown here is derived from an EMBL/GenBank/DDBJ whole genome shotgun (WGS) entry which is preliminary data.</text>
</comment>
<organism evidence="5 6">
    <name type="scientific">Tuber borchii</name>
    <name type="common">White truffle</name>
    <dbReference type="NCBI Taxonomy" id="42251"/>
    <lineage>
        <taxon>Eukaryota</taxon>
        <taxon>Fungi</taxon>
        <taxon>Dikarya</taxon>
        <taxon>Ascomycota</taxon>
        <taxon>Pezizomycotina</taxon>
        <taxon>Pezizomycetes</taxon>
        <taxon>Pezizales</taxon>
        <taxon>Tuberaceae</taxon>
        <taxon>Tuber</taxon>
    </lineage>
</organism>
<gene>
    <name evidence="5" type="ORF">B9Z19DRAFT_964557</name>
</gene>
<accession>A0A2T7A6P6</accession>
<dbReference type="Pfam" id="PF12796">
    <property type="entry name" value="Ank_2"/>
    <property type="match status" value="1"/>
</dbReference>
<dbReference type="SMART" id="SM00248">
    <property type="entry name" value="ANK"/>
    <property type="match status" value="3"/>
</dbReference>
<feature type="compositionally biased region" description="Polar residues" evidence="4">
    <location>
        <begin position="100"/>
        <end position="111"/>
    </location>
</feature>
<evidence type="ECO:0000313" key="6">
    <source>
        <dbReference type="Proteomes" id="UP000244722"/>
    </source>
</evidence>
<dbReference type="Proteomes" id="UP000244722">
    <property type="component" value="Unassembled WGS sequence"/>
</dbReference>
<evidence type="ECO:0000313" key="5">
    <source>
        <dbReference type="EMBL" id="PUU83388.1"/>
    </source>
</evidence>
<feature type="compositionally biased region" description="Polar residues" evidence="4">
    <location>
        <begin position="155"/>
        <end position="164"/>
    </location>
</feature>
<keyword evidence="2 3" id="KW-0040">ANK repeat</keyword>
<dbReference type="STRING" id="42251.A0A2T7A6P6"/>
<feature type="non-terminal residue" evidence="5">
    <location>
        <position position="1"/>
    </location>
</feature>
<reference evidence="5 6" key="1">
    <citation type="submission" date="2017-04" db="EMBL/GenBank/DDBJ databases">
        <title>Draft genome sequence of Tuber borchii Vittad., a whitish edible truffle.</title>
        <authorList>
            <consortium name="DOE Joint Genome Institute"/>
            <person name="Murat C."/>
            <person name="Kuo A."/>
            <person name="Barry K.W."/>
            <person name="Clum A."/>
            <person name="Dockter R.B."/>
            <person name="Fauchery L."/>
            <person name="Iotti M."/>
            <person name="Kohler A."/>
            <person name="Labutti K."/>
            <person name="Lindquist E.A."/>
            <person name="Lipzen A."/>
            <person name="Ohm R.A."/>
            <person name="Wang M."/>
            <person name="Grigoriev I.V."/>
            <person name="Zambonelli A."/>
            <person name="Martin F.M."/>
        </authorList>
    </citation>
    <scope>NUCLEOTIDE SEQUENCE [LARGE SCALE GENOMIC DNA]</scope>
    <source>
        <strain evidence="5 6">Tbo3840</strain>
    </source>
</reference>
<feature type="repeat" description="ANK" evidence="3">
    <location>
        <begin position="8"/>
        <end position="32"/>
    </location>
</feature>
<feature type="compositionally biased region" description="Pro residues" evidence="4">
    <location>
        <begin position="201"/>
        <end position="212"/>
    </location>
</feature>
<protein>
    <submittedName>
        <fullName evidence="5">Ankyrin repeat-containing domain protein</fullName>
    </submittedName>
</protein>
<dbReference type="PROSITE" id="PS50088">
    <property type="entry name" value="ANK_REPEAT"/>
    <property type="match status" value="2"/>
</dbReference>
<feature type="compositionally biased region" description="Polar residues" evidence="4">
    <location>
        <begin position="171"/>
        <end position="183"/>
    </location>
</feature>
<evidence type="ECO:0000256" key="4">
    <source>
        <dbReference type="SAM" id="MobiDB-lite"/>
    </source>
</evidence>
<dbReference type="PANTHER" id="PTHR24166:SF48">
    <property type="entry name" value="PROTEIN VAPYRIN"/>
    <property type="match status" value="1"/>
</dbReference>
<dbReference type="InterPro" id="IPR002110">
    <property type="entry name" value="Ankyrin_rpt"/>
</dbReference>
<dbReference type="InterPro" id="IPR036770">
    <property type="entry name" value="Ankyrin_rpt-contain_sf"/>
</dbReference>
<dbReference type="OrthoDB" id="341259at2759"/>
<keyword evidence="6" id="KW-1185">Reference proteome</keyword>
<sequence length="212" mass="22548">SSDSSGKDSRTPLSYAAEEGHEGVVKILLERGDVNSDSSDYIGQTPLSYAARSGHEGIVKILLERGNADPNLSDVNCWTQLDHAKCHGHTSVFRLLSEPRPTSRQPSQSGCLTPGVSGHAPRAQEEASSGLLSQQEDIMPDVGHKITEATPFSPPDQSSLNQLQAPPPVSTLVSISTSKTSPGSAIPKPSRLPKRDRVTTPPFPPAKSPRLS</sequence>